<dbReference type="InterPro" id="IPR045883">
    <property type="entry name" value="At4g13530-like"/>
</dbReference>
<feature type="compositionally biased region" description="Basic and acidic residues" evidence="1">
    <location>
        <begin position="193"/>
        <end position="209"/>
    </location>
</feature>
<dbReference type="PANTHER" id="PTHR33646:SF2">
    <property type="entry name" value="F20H23.8 PROTEIN"/>
    <property type="match status" value="1"/>
</dbReference>
<protein>
    <recommendedName>
        <fullName evidence="3">DUF6821 domain-containing protein</fullName>
    </recommendedName>
</protein>
<keyword evidence="2" id="KW-0472">Membrane</keyword>
<feature type="compositionally biased region" description="Low complexity" evidence="1">
    <location>
        <begin position="25"/>
        <end position="48"/>
    </location>
</feature>
<accession>A0AAV0HIR9</accession>
<dbReference type="EMBL" id="CAMGYJ010000002">
    <property type="protein sequence ID" value="CAI0384838.1"/>
    <property type="molecule type" value="Genomic_DNA"/>
</dbReference>
<keyword evidence="2" id="KW-0812">Transmembrane</keyword>
<proteinExistence type="predicted"/>
<name>A0AAV0HIR9_9ROSI</name>
<evidence type="ECO:0000259" key="3">
    <source>
        <dbReference type="Pfam" id="PF20705"/>
    </source>
</evidence>
<dbReference type="Pfam" id="PF20705">
    <property type="entry name" value="DUF6821"/>
    <property type="match status" value="1"/>
</dbReference>
<evidence type="ECO:0000256" key="1">
    <source>
        <dbReference type="SAM" id="MobiDB-lite"/>
    </source>
</evidence>
<evidence type="ECO:0000256" key="2">
    <source>
        <dbReference type="SAM" id="Phobius"/>
    </source>
</evidence>
<dbReference type="PANTHER" id="PTHR33646">
    <property type="entry name" value="GB|AAF00631.1"/>
    <property type="match status" value="1"/>
</dbReference>
<reference evidence="4" key="1">
    <citation type="submission" date="2022-08" db="EMBL/GenBank/DDBJ databases">
        <authorList>
            <person name="Gutierrez-Valencia J."/>
        </authorList>
    </citation>
    <scope>NUCLEOTIDE SEQUENCE</scope>
</reference>
<organism evidence="4 5">
    <name type="scientific">Linum tenue</name>
    <dbReference type="NCBI Taxonomy" id="586396"/>
    <lineage>
        <taxon>Eukaryota</taxon>
        <taxon>Viridiplantae</taxon>
        <taxon>Streptophyta</taxon>
        <taxon>Embryophyta</taxon>
        <taxon>Tracheophyta</taxon>
        <taxon>Spermatophyta</taxon>
        <taxon>Magnoliopsida</taxon>
        <taxon>eudicotyledons</taxon>
        <taxon>Gunneridae</taxon>
        <taxon>Pentapetalae</taxon>
        <taxon>rosids</taxon>
        <taxon>fabids</taxon>
        <taxon>Malpighiales</taxon>
        <taxon>Linaceae</taxon>
        <taxon>Linum</taxon>
    </lineage>
</organism>
<gene>
    <name evidence="4" type="ORF">LITE_LOCUS4548</name>
</gene>
<dbReference type="Proteomes" id="UP001154282">
    <property type="component" value="Unassembled WGS sequence"/>
</dbReference>
<feature type="transmembrane region" description="Helical" evidence="2">
    <location>
        <begin position="221"/>
        <end position="245"/>
    </location>
</feature>
<sequence length="306" mass="33285">MDLEEWEVLPRDASFFDFHDDGGARVSSSPAKSSSRRGSSSTSSPSYSCMSPNYSVLDMNYFICPSSPPKSSISRVVLPIELEPTDHPSPPQEEQQLTDCSSSRTRMMMVIPKISKAPSFTGSVAVGCGGGGDQDSVSQVFFKKMKENEFVDMKLDSPKSPTMSSPPSSLLSSPKFGAGKFSFEDNGATNDPSLEKEEIGWDEGSGKDGDSGGGALNIWRWSLHGVGAICSFGVAAATVCIIIFGNHQRNQQHKREQQIRFQIYTDEKRIKQVVQHATRFNDAISAVRGVPIARAQVTFGGYYDGI</sequence>
<evidence type="ECO:0000313" key="5">
    <source>
        <dbReference type="Proteomes" id="UP001154282"/>
    </source>
</evidence>
<feature type="region of interest" description="Disordered" evidence="1">
    <location>
        <begin position="19"/>
        <end position="48"/>
    </location>
</feature>
<keyword evidence="5" id="KW-1185">Reference proteome</keyword>
<comment type="caution">
    <text evidence="4">The sequence shown here is derived from an EMBL/GenBank/DDBJ whole genome shotgun (WGS) entry which is preliminary data.</text>
</comment>
<dbReference type="InterPro" id="IPR049224">
    <property type="entry name" value="DUF6821"/>
</dbReference>
<feature type="region of interest" description="Disordered" evidence="1">
    <location>
        <begin position="181"/>
        <end position="209"/>
    </location>
</feature>
<feature type="domain" description="DUF6821" evidence="3">
    <location>
        <begin position="133"/>
        <end position="306"/>
    </location>
</feature>
<evidence type="ECO:0000313" key="4">
    <source>
        <dbReference type="EMBL" id="CAI0384838.1"/>
    </source>
</evidence>
<dbReference type="AlphaFoldDB" id="A0AAV0HIR9"/>
<keyword evidence="2" id="KW-1133">Transmembrane helix</keyword>